<dbReference type="OrthoDB" id="9905332at2"/>
<reference evidence="1 2" key="1">
    <citation type="submission" date="2018-11" db="EMBL/GenBank/DDBJ databases">
        <title>YIM 102482-1 draft genome.</title>
        <authorList>
            <person name="Li G."/>
            <person name="Jiang Y."/>
        </authorList>
    </citation>
    <scope>NUCLEOTIDE SEQUENCE [LARGE SCALE GENOMIC DNA]</scope>
    <source>
        <strain evidence="1 2">YIM 102482-1</strain>
    </source>
</reference>
<organism evidence="1 2">
    <name type="scientific">Gulosibacter macacae</name>
    <dbReference type="NCBI Taxonomy" id="2488791"/>
    <lineage>
        <taxon>Bacteria</taxon>
        <taxon>Bacillati</taxon>
        <taxon>Actinomycetota</taxon>
        <taxon>Actinomycetes</taxon>
        <taxon>Micrococcales</taxon>
        <taxon>Microbacteriaceae</taxon>
        <taxon>Gulosibacter</taxon>
    </lineage>
</organism>
<keyword evidence="2" id="KW-1185">Reference proteome</keyword>
<proteinExistence type="predicted"/>
<comment type="caution">
    <text evidence="1">The sequence shown here is derived from an EMBL/GenBank/DDBJ whole genome shotgun (WGS) entry which is preliminary data.</text>
</comment>
<dbReference type="Proteomes" id="UP000274391">
    <property type="component" value="Unassembled WGS sequence"/>
</dbReference>
<dbReference type="EMBL" id="RQVS01000014">
    <property type="protein sequence ID" value="RRJ85919.1"/>
    <property type="molecule type" value="Genomic_DNA"/>
</dbReference>
<accession>A0A3P3VWT9</accession>
<protein>
    <submittedName>
        <fullName evidence="1">Uncharacterized protein</fullName>
    </submittedName>
</protein>
<name>A0A3P3VWT9_9MICO</name>
<evidence type="ECO:0000313" key="2">
    <source>
        <dbReference type="Proteomes" id="UP000274391"/>
    </source>
</evidence>
<sequence>MNSKRIATATTADNATQINIWQETSYTGKTIYIVDFVHLLRRASDRRSMTWATKFTEKAAREAANACWARWNGNRGMIAA</sequence>
<evidence type="ECO:0000313" key="1">
    <source>
        <dbReference type="EMBL" id="RRJ85919.1"/>
    </source>
</evidence>
<gene>
    <name evidence="1" type="ORF">EG850_11070</name>
</gene>
<dbReference type="AlphaFoldDB" id="A0A3P3VWT9"/>
<dbReference type="RefSeq" id="WP_124973456.1">
    <property type="nucleotide sequence ID" value="NZ_RQVS01000014.1"/>
</dbReference>